<evidence type="ECO:0000256" key="1">
    <source>
        <dbReference type="ARBA" id="ARBA00023015"/>
    </source>
</evidence>
<dbReference type="InterPro" id="IPR036390">
    <property type="entry name" value="WH_DNA-bd_sf"/>
</dbReference>
<dbReference type="SUPFAM" id="SSF46785">
    <property type="entry name" value="Winged helix' DNA-binding domain"/>
    <property type="match status" value="1"/>
</dbReference>
<evidence type="ECO:0000256" key="2">
    <source>
        <dbReference type="ARBA" id="ARBA00023125"/>
    </source>
</evidence>
<evidence type="ECO:0000256" key="3">
    <source>
        <dbReference type="ARBA" id="ARBA00023163"/>
    </source>
</evidence>
<keyword evidence="6" id="KW-1185">Reference proteome</keyword>
<gene>
    <name evidence="5" type="ORF">Q5716_00035</name>
</gene>
<dbReference type="PANTHER" id="PTHR38445:SF9">
    <property type="entry name" value="HTH-TYPE TRANSCRIPTIONAL REPRESSOR YTRA"/>
    <property type="match status" value="1"/>
</dbReference>
<keyword evidence="2" id="KW-0238">DNA-binding</keyword>
<dbReference type="Gene3D" id="1.10.10.10">
    <property type="entry name" value="Winged helix-like DNA-binding domain superfamily/Winged helix DNA-binding domain"/>
    <property type="match status" value="1"/>
</dbReference>
<keyword evidence="3" id="KW-0804">Transcription</keyword>
<name>A0ABT9BHU7_9MICO</name>
<reference evidence="5 6" key="1">
    <citation type="submission" date="2023-07" db="EMBL/GenBank/DDBJ databases">
        <title>Protaetiibacter sp. nov WY-16 isolated from soil.</title>
        <authorList>
            <person name="Liu B."/>
            <person name="Wan Y."/>
        </authorList>
    </citation>
    <scope>NUCLEOTIDE SEQUENCE [LARGE SCALE GENOMIC DNA]</scope>
    <source>
        <strain evidence="5 6">WY-16</strain>
    </source>
</reference>
<sequence length="119" mass="12708">MVFTVDKGSPVTLFEQLHSQAISKIESGELIAGTKLPTVRQLATDLEVAPYTVARLYRALEADGFVETLGRNGTVVKARSGTSAELLQVSATEYAARARDLGIEPATALEFVRTALGVD</sequence>
<proteinExistence type="predicted"/>
<dbReference type="PANTHER" id="PTHR38445">
    <property type="entry name" value="HTH-TYPE TRANSCRIPTIONAL REPRESSOR YTRA"/>
    <property type="match status" value="1"/>
</dbReference>
<comment type="caution">
    <text evidence="5">The sequence shown here is derived from an EMBL/GenBank/DDBJ whole genome shotgun (WGS) entry which is preliminary data.</text>
</comment>
<dbReference type="Pfam" id="PF00392">
    <property type="entry name" value="GntR"/>
    <property type="match status" value="1"/>
</dbReference>
<dbReference type="SMART" id="SM00345">
    <property type="entry name" value="HTH_GNTR"/>
    <property type="match status" value="1"/>
</dbReference>
<dbReference type="PROSITE" id="PS50949">
    <property type="entry name" value="HTH_GNTR"/>
    <property type="match status" value="1"/>
</dbReference>
<dbReference type="InterPro" id="IPR036388">
    <property type="entry name" value="WH-like_DNA-bd_sf"/>
</dbReference>
<dbReference type="CDD" id="cd07377">
    <property type="entry name" value="WHTH_GntR"/>
    <property type="match status" value="1"/>
</dbReference>
<dbReference type="Proteomes" id="UP001241072">
    <property type="component" value="Unassembled WGS sequence"/>
</dbReference>
<dbReference type="RefSeq" id="WP_305001039.1">
    <property type="nucleotide sequence ID" value="NZ_JAUQUB010000001.1"/>
</dbReference>
<dbReference type="InterPro" id="IPR000524">
    <property type="entry name" value="Tscrpt_reg_HTH_GntR"/>
</dbReference>
<evidence type="ECO:0000259" key="4">
    <source>
        <dbReference type="PROSITE" id="PS50949"/>
    </source>
</evidence>
<evidence type="ECO:0000313" key="6">
    <source>
        <dbReference type="Proteomes" id="UP001241072"/>
    </source>
</evidence>
<dbReference type="EMBL" id="JAUQUB010000001">
    <property type="protein sequence ID" value="MDO7880607.1"/>
    <property type="molecule type" value="Genomic_DNA"/>
</dbReference>
<protein>
    <submittedName>
        <fullName evidence="5">GntR family transcriptional regulator</fullName>
    </submittedName>
</protein>
<accession>A0ABT9BHU7</accession>
<feature type="domain" description="HTH gntR-type" evidence="4">
    <location>
        <begin position="11"/>
        <end position="79"/>
    </location>
</feature>
<evidence type="ECO:0000313" key="5">
    <source>
        <dbReference type="EMBL" id="MDO7880607.1"/>
    </source>
</evidence>
<organism evidence="5 6">
    <name type="scientific">Antiquaquibacter soli</name>
    <dbReference type="NCBI Taxonomy" id="3064523"/>
    <lineage>
        <taxon>Bacteria</taxon>
        <taxon>Bacillati</taxon>
        <taxon>Actinomycetota</taxon>
        <taxon>Actinomycetes</taxon>
        <taxon>Micrococcales</taxon>
        <taxon>Microbacteriaceae</taxon>
        <taxon>Antiquaquibacter</taxon>
    </lineage>
</organism>
<keyword evidence="1" id="KW-0805">Transcription regulation</keyword>